<feature type="binding site" evidence="7">
    <location>
        <position position="62"/>
    </location>
    <ligand>
        <name>[4Fe-4S] cluster</name>
        <dbReference type="ChEBI" id="CHEBI:49883"/>
        <note>4Fe-4S-S-AdoMet</note>
    </ligand>
</feature>
<keyword evidence="1 7" id="KW-0004">4Fe-4S</keyword>
<dbReference type="SMART" id="SM00876">
    <property type="entry name" value="BATS"/>
    <property type="match status" value="1"/>
</dbReference>
<dbReference type="SMART" id="SM00729">
    <property type="entry name" value="Elp3"/>
    <property type="match status" value="1"/>
</dbReference>
<keyword evidence="3" id="KW-0479">Metal-binding</keyword>
<feature type="domain" description="Radical SAM core" evidence="9">
    <location>
        <begin position="48"/>
        <end position="286"/>
    </location>
</feature>
<proteinExistence type="predicted"/>
<dbReference type="InterPro" id="IPR007197">
    <property type="entry name" value="rSAM"/>
</dbReference>
<evidence type="ECO:0000256" key="3">
    <source>
        <dbReference type="ARBA" id="ARBA00022723"/>
    </source>
</evidence>
<dbReference type="SUPFAM" id="SSF102114">
    <property type="entry name" value="Radical SAM enzymes"/>
    <property type="match status" value="1"/>
</dbReference>
<dbReference type="AlphaFoldDB" id="A0A9D2DRS0"/>
<evidence type="ECO:0000256" key="4">
    <source>
        <dbReference type="ARBA" id="ARBA00023004"/>
    </source>
</evidence>
<dbReference type="SFLD" id="SFLDS00029">
    <property type="entry name" value="Radical_SAM"/>
    <property type="match status" value="1"/>
</dbReference>
<dbReference type="InterPro" id="IPR024021">
    <property type="entry name" value="FeFe-hyd_HydE_rSAM"/>
</dbReference>
<protein>
    <submittedName>
        <fullName evidence="10">[FeFe] hydrogenase H-cluster radical SAM maturase HydE</fullName>
    </submittedName>
</protein>
<sequence>MKELVHKLYEEKKLSPEEFFRLLSDRTEQTEEYAEDLADQVRKENYGNVIFVRGLIEFTNYCRNDCYYCGIRRSNHKALRYRLSLEEILDCCREGYSLGFRTFVLQGGEDGYFARDKMVELIQAVKREYPDCALTLSIGEKSREEYKAYRLAGADRYLLRHETADEEHYRLLHPKELSIARRKECLWNLKKLGFQTGAGFMVGSPGQTAGTLTKDFLFLQELQPQMVGIGPFIPHKDTPFAKEKAGLLRDTLFYLALIRLMLPRVLLPATTALGTIHPEGRELGIRCGANVVMPNLSPSKVRKKYMLYDNKICTGEEGAEGIEDLKKRMEKIGCFITADRGDYKG</sequence>
<organism evidence="10 11">
    <name type="scientific">Candidatus Blautia faecigallinarum</name>
    <dbReference type="NCBI Taxonomy" id="2838488"/>
    <lineage>
        <taxon>Bacteria</taxon>
        <taxon>Bacillati</taxon>
        <taxon>Bacillota</taxon>
        <taxon>Clostridia</taxon>
        <taxon>Lachnospirales</taxon>
        <taxon>Lachnospiraceae</taxon>
        <taxon>Blautia</taxon>
    </lineage>
</organism>
<reference evidence="10" key="2">
    <citation type="submission" date="2021-04" db="EMBL/GenBank/DDBJ databases">
        <authorList>
            <person name="Gilroy R."/>
        </authorList>
    </citation>
    <scope>NUCLEOTIDE SEQUENCE</scope>
    <source>
        <strain evidence="10">14324</strain>
    </source>
</reference>
<dbReference type="CDD" id="cd01335">
    <property type="entry name" value="Radical_SAM"/>
    <property type="match status" value="1"/>
</dbReference>
<dbReference type="InterPro" id="IPR034422">
    <property type="entry name" value="HydE/PylB-like"/>
</dbReference>
<dbReference type="InterPro" id="IPR006638">
    <property type="entry name" value="Elp3/MiaA/NifB-like_rSAM"/>
</dbReference>
<dbReference type="Gene3D" id="3.20.20.70">
    <property type="entry name" value="Aldolase class I"/>
    <property type="match status" value="1"/>
</dbReference>
<evidence type="ECO:0000256" key="8">
    <source>
        <dbReference type="PIRSR" id="PIRSR004762-2"/>
    </source>
</evidence>
<name>A0A9D2DRS0_9FIRM</name>
<dbReference type="EMBL" id="DXBU01000044">
    <property type="protein sequence ID" value="HIZ21820.1"/>
    <property type="molecule type" value="Genomic_DNA"/>
</dbReference>
<evidence type="ECO:0000256" key="5">
    <source>
        <dbReference type="ARBA" id="ARBA00023014"/>
    </source>
</evidence>
<keyword evidence="4 7" id="KW-0408">Iron</keyword>
<keyword evidence="2 7" id="KW-0949">S-adenosyl-L-methionine</keyword>
<evidence type="ECO:0000256" key="6">
    <source>
        <dbReference type="ARBA" id="ARBA00034078"/>
    </source>
</evidence>
<dbReference type="GO" id="GO:0044272">
    <property type="term" value="P:sulfur compound biosynthetic process"/>
    <property type="evidence" value="ECO:0007669"/>
    <property type="project" value="UniProtKB-ARBA"/>
</dbReference>
<dbReference type="Proteomes" id="UP000824041">
    <property type="component" value="Unassembled WGS sequence"/>
</dbReference>
<reference evidence="10" key="1">
    <citation type="journal article" date="2021" name="PeerJ">
        <title>Extensive microbial diversity within the chicken gut microbiome revealed by metagenomics and culture.</title>
        <authorList>
            <person name="Gilroy R."/>
            <person name="Ravi A."/>
            <person name="Getino M."/>
            <person name="Pursley I."/>
            <person name="Horton D.L."/>
            <person name="Alikhan N.F."/>
            <person name="Baker D."/>
            <person name="Gharbi K."/>
            <person name="Hall N."/>
            <person name="Watson M."/>
            <person name="Adriaenssens E.M."/>
            <person name="Foster-Nyarko E."/>
            <person name="Jarju S."/>
            <person name="Secka A."/>
            <person name="Antonio M."/>
            <person name="Oren A."/>
            <person name="Chaudhuri R.R."/>
            <person name="La Ragione R."/>
            <person name="Hildebrand F."/>
            <person name="Pallen M.J."/>
        </authorList>
    </citation>
    <scope>NUCLEOTIDE SEQUENCE</scope>
    <source>
        <strain evidence="10">14324</strain>
    </source>
</reference>
<evidence type="ECO:0000256" key="7">
    <source>
        <dbReference type="PIRSR" id="PIRSR004762-1"/>
    </source>
</evidence>
<comment type="cofactor">
    <cofactor evidence="6">
        <name>[2Fe-2S] cluster</name>
        <dbReference type="ChEBI" id="CHEBI:190135"/>
    </cofactor>
</comment>
<dbReference type="PROSITE" id="PS51918">
    <property type="entry name" value="RADICAL_SAM"/>
    <property type="match status" value="1"/>
</dbReference>
<dbReference type="PANTHER" id="PTHR43726:SF1">
    <property type="entry name" value="BIOTIN SYNTHASE"/>
    <property type="match status" value="1"/>
</dbReference>
<evidence type="ECO:0000259" key="9">
    <source>
        <dbReference type="PROSITE" id="PS51918"/>
    </source>
</evidence>
<comment type="cofactor">
    <cofactor evidence="7">
        <name>[4Fe-4S] cluster</name>
        <dbReference type="ChEBI" id="CHEBI:49883"/>
    </cofactor>
    <text evidence="7">Binds 1 [4Fe-4S] cluster. The cluster is coordinated with 3 cysteines and an exchangeable S-adenosyl-L-methionine.</text>
</comment>
<gene>
    <name evidence="10" type="primary">hydE</name>
    <name evidence="10" type="ORF">IAA21_03355</name>
</gene>
<dbReference type="GO" id="GO:0046872">
    <property type="term" value="F:metal ion binding"/>
    <property type="evidence" value="ECO:0007669"/>
    <property type="project" value="UniProtKB-KW"/>
</dbReference>
<dbReference type="InterPro" id="IPR013785">
    <property type="entry name" value="Aldolase_TIM"/>
</dbReference>
<keyword evidence="5 7" id="KW-0411">Iron-sulfur</keyword>
<dbReference type="InterPro" id="IPR058240">
    <property type="entry name" value="rSAM_sf"/>
</dbReference>
<feature type="binding site" evidence="8">
    <location>
        <position position="182"/>
    </location>
    <ligand>
        <name>S-adenosyl-L-methionine</name>
        <dbReference type="ChEBI" id="CHEBI:59789"/>
    </ligand>
</feature>
<dbReference type="PIRSF" id="PIRSF004762">
    <property type="entry name" value="CHP00423"/>
    <property type="match status" value="1"/>
</dbReference>
<dbReference type="Pfam" id="PF04055">
    <property type="entry name" value="Radical_SAM"/>
    <property type="match status" value="1"/>
</dbReference>
<dbReference type="GO" id="GO:0042364">
    <property type="term" value="P:water-soluble vitamin biosynthetic process"/>
    <property type="evidence" value="ECO:0007669"/>
    <property type="project" value="UniProtKB-ARBA"/>
</dbReference>
<dbReference type="GO" id="GO:0051539">
    <property type="term" value="F:4 iron, 4 sulfur cluster binding"/>
    <property type="evidence" value="ECO:0007669"/>
    <property type="project" value="UniProtKB-KW"/>
</dbReference>
<dbReference type="NCBIfam" id="TIGR03956">
    <property type="entry name" value="rSAM_HydE"/>
    <property type="match status" value="1"/>
</dbReference>
<evidence type="ECO:0000256" key="1">
    <source>
        <dbReference type="ARBA" id="ARBA00022485"/>
    </source>
</evidence>
<accession>A0A9D2DRS0</accession>
<feature type="binding site" evidence="7">
    <location>
        <position position="69"/>
    </location>
    <ligand>
        <name>[4Fe-4S] cluster</name>
        <dbReference type="ChEBI" id="CHEBI:49883"/>
        <note>4Fe-4S-S-AdoMet</note>
    </ligand>
</feature>
<dbReference type="PANTHER" id="PTHR43726">
    <property type="entry name" value="3-METHYLORNITHINE SYNTHASE"/>
    <property type="match status" value="1"/>
</dbReference>
<comment type="caution">
    <text evidence="10">The sequence shown here is derived from an EMBL/GenBank/DDBJ whole genome shotgun (WGS) entry which is preliminary data.</text>
</comment>
<dbReference type="InterPro" id="IPR010722">
    <property type="entry name" value="BATS_dom"/>
</dbReference>
<dbReference type="GO" id="GO:0016740">
    <property type="term" value="F:transferase activity"/>
    <property type="evidence" value="ECO:0007669"/>
    <property type="project" value="TreeGrafter"/>
</dbReference>
<feature type="binding site" evidence="8">
    <location>
        <position position="137"/>
    </location>
    <ligand>
        <name>(3R)-3-methyl-D-ornithine</name>
        <dbReference type="ChEBI" id="CHEBI:64642"/>
    </ligand>
</feature>
<dbReference type="SFLD" id="SFLDG01280">
    <property type="entry name" value="HydE/PylB-like"/>
    <property type="match status" value="1"/>
</dbReference>
<evidence type="ECO:0000313" key="10">
    <source>
        <dbReference type="EMBL" id="HIZ21820.1"/>
    </source>
</evidence>
<dbReference type="SFLD" id="SFLDG01060">
    <property type="entry name" value="BATS_domain_containing"/>
    <property type="match status" value="1"/>
</dbReference>
<feature type="binding site" evidence="8">
    <location>
        <position position="162"/>
    </location>
    <ligand>
        <name>S-adenosyl-L-methionine</name>
        <dbReference type="ChEBI" id="CHEBI:59789"/>
    </ligand>
</feature>
<evidence type="ECO:0000256" key="2">
    <source>
        <dbReference type="ARBA" id="ARBA00022691"/>
    </source>
</evidence>
<dbReference type="SFLD" id="SFLDF00348">
    <property type="entry name" value="FeFe_hydrogenase_maturase_(Hyd"/>
    <property type="match status" value="1"/>
</dbReference>
<evidence type="ECO:0000313" key="11">
    <source>
        <dbReference type="Proteomes" id="UP000824041"/>
    </source>
</evidence>
<feature type="binding site" evidence="7">
    <location>
        <position position="66"/>
    </location>
    <ligand>
        <name>[4Fe-4S] cluster</name>
        <dbReference type="ChEBI" id="CHEBI:49883"/>
        <note>4Fe-4S-S-AdoMet</note>
    </ligand>
</feature>